<dbReference type="Pfam" id="PF17836">
    <property type="entry name" value="PglD_N"/>
    <property type="match status" value="1"/>
</dbReference>
<dbReference type="NCBIfam" id="TIGR03570">
    <property type="entry name" value="NeuD_NnaD"/>
    <property type="match status" value="1"/>
</dbReference>
<dbReference type="InterPro" id="IPR050179">
    <property type="entry name" value="Trans_hexapeptide_repeat"/>
</dbReference>
<evidence type="ECO:0000256" key="1">
    <source>
        <dbReference type="ARBA" id="ARBA00007274"/>
    </source>
</evidence>
<sequence>MRAGEHQVIVIGAGGHARPVVEALLLLGQRIAGLVDNDASRPPVLGQAVLGGLDLLPALRARGIGGAVIAIGDNAARLRLGDLARGLGFTLPTLVHPTALVSAHASLGEGAQILARAVVGPEARIGRLCLINTGAIVEHECTVDEGGHIAPGAILCGQVRIGARCLIGAGSTTIAGRLIGPDAIVAAGAAVTADVAARARVGGVPARGM</sequence>
<evidence type="ECO:0000256" key="2">
    <source>
        <dbReference type="PIRSR" id="PIRSR620019-1"/>
    </source>
</evidence>
<feature type="domain" description="PglD N-terminal" evidence="4">
    <location>
        <begin position="7"/>
        <end position="80"/>
    </location>
</feature>
<dbReference type="STRING" id="1123062.SAMN02745775_105125"/>
<dbReference type="Pfam" id="PF14602">
    <property type="entry name" value="Hexapep_2"/>
    <property type="match status" value="1"/>
</dbReference>
<dbReference type="CDD" id="cd03360">
    <property type="entry name" value="LbH_AT_putative"/>
    <property type="match status" value="1"/>
</dbReference>
<dbReference type="Gene3D" id="2.160.10.10">
    <property type="entry name" value="Hexapeptide repeat proteins"/>
    <property type="match status" value="1"/>
</dbReference>
<dbReference type="SUPFAM" id="SSF51161">
    <property type="entry name" value="Trimeric LpxA-like enzymes"/>
    <property type="match status" value="1"/>
</dbReference>
<dbReference type="InterPro" id="IPR001451">
    <property type="entry name" value="Hexapep"/>
</dbReference>
<evidence type="ECO:0000313" key="6">
    <source>
        <dbReference type="Proteomes" id="UP000199473"/>
    </source>
</evidence>
<dbReference type="InterPro" id="IPR020019">
    <property type="entry name" value="AcTrfase_PglD-like"/>
</dbReference>
<keyword evidence="6" id="KW-1185">Reference proteome</keyword>
<feature type="site" description="Increases basicity of active site His" evidence="2">
    <location>
        <position position="140"/>
    </location>
</feature>
<accession>A0A1I4BC40</accession>
<dbReference type="OrthoDB" id="9815592at2"/>
<dbReference type="AlphaFoldDB" id="A0A1I4BC40"/>
<feature type="binding site" evidence="3">
    <location>
        <position position="72"/>
    </location>
    <ligand>
        <name>substrate</name>
    </ligand>
</feature>
<dbReference type="RefSeq" id="WP_092960653.1">
    <property type="nucleotide sequence ID" value="NZ_FOSQ01000005.1"/>
</dbReference>
<organism evidence="5 6">
    <name type="scientific">Falsiroseomonas stagni DSM 19981</name>
    <dbReference type="NCBI Taxonomy" id="1123062"/>
    <lineage>
        <taxon>Bacteria</taxon>
        <taxon>Pseudomonadati</taxon>
        <taxon>Pseudomonadota</taxon>
        <taxon>Alphaproteobacteria</taxon>
        <taxon>Acetobacterales</taxon>
        <taxon>Roseomonadaceae</taxon>
        <taxon>Falsiroseomonas</taxon>
    </lineage>
</organism>
<evidence type="ECO:0000259" key="4">
    <source>
        <dbReference type="Pfam" id="PF17836"/>
    </source>
</evidence>
<evidence type="ECO:0000256" key="3">
    <source>
        <dbReference type="PIRSR" id="PIRSR620019-2"/>
    </source>
</evidence>
<feature type="active site" description="Proton acceptor" evidence="2">
    <location>
        <position position="139"/>
    </location>
</feature>
<dbReference type="Proteomes" id="UP000199473">
    <property type="component" value="Unassembled WGS sequence"/>
</dbReference>
<dbReference type="EMBL" id="FOSQ01000005">
    <property type="protein sequence ID" value="SFK65687.1"/>
    <property type="molecule type" value="Genomic_DNA"/>
</dbReference>
<dbReference type="InterPro" id="IPR011004">
    <property type="entry name" value="Trimer_LpxA-like_sf"/>
</dbReference>
<reference evidence="5 6" key="1">
    <citation type="submission" date="2016-10" db="EMBL/GenBank/DDBJ databases">
        <authorList>
            <person name="de Groot N.N."/>
        </authorList>
    </citation>
    <scope>NUCLEOTIDE SEQUENCE [LARGE SCALE GENOMIC DNA]</scope>
    <source>
        <strain evidence="5 6">DSM 19981</strain>
    </source>
</reference>
<dbReference type="InterPro" id="IPR041561">
    <property type="entry name" value="PglD_N"/>
</dbReference>
<gene>
    <name evidence="5" type="ORF">SAMN02745775_105125</name>
</gene>
<keyword evidence="5" id="KW-0808">Transferase</keyword>
<dbReference type="PANTHER" id="PTHR43300:SF7">
    <property type="entry name" value="UDP-N-ACETYLBACILLOSAMINE N-ACETYLTRANSFERASE"/>
    <property type="match status" value="1"/>
</dbReference>
<name>A0A1I4BC40_9PROT</name>
<dbReference type="Gene3D" id="3.40.50.20">
    <property type="match status" value="1"/>
</dbReference>
<dbReference type="PANTHER" id="PTHR43300">
    <property type="entry name" value="ACETYLTRANSFERASE"/>
    <property type="match status" value="1"/>
</dbReference>
<feature type="binding site" evidence="3">
    <location>
        <position position="148"/>
    </location>
    <ligand>
        <name>acetyl-CoA</name>
        <dbReference type="ChEBI" id="CHEBI:57288"/>
    </ligand>
</feature>
<proteinExistence type="inferred from homology"/>
<dbReference type="GO" id="GO:0016740">
    <property type="term" value="F:transferase activity"/>
    <property type="evidence" value="ECO:0007669"/>
    <property type="project" value="UniProtKB-KW"/>
</dbReference>
<evidence type="ECO:0000313" key="5">
    <source>
        <dbReference type="EMBL" id="SFK65687.1"/>
    </source>
</evidence>
<comment type="similarity">
    <text evidence="1">Belongs to the transferase hexapeptide repeat family.</text>
</comment>
<protein>
    <submittedName>
        <fullName evidence="5">UDP-perosamine 4-acetyltransferase</fullName>
    </submittedName>
</protein>